<name>A0A142D843_9VIRU</name>
<reference evidence="1" key="2">
    <citation type="journal article" date="2016" name="PLoS Biol.">
        <title>Hyperexpansion of RNA Bacteriophage Diversity.</title>
        <authorList>
            <person name="Krishnamurthy S.R."/>
            <person name="Janowski A.B."/>
            <person name="Zhao G."/>
            <person name="Barouch D."/>
            <person name="Wang D."/>
        </authorList>
    </citation>
    <scope>NUCLEOTIDE SEQUENCE</scope>
    <source>
        <strain evidence="1">AVE000</strain>
    </source>
</reference>
<evidence type="ECO:0000313" key="1">
    <source>
        <dbReference type="EMBL" id="AMQ23512.1"/>
    </source>
</evidence>
<dbReference type="EMBL" id="KT462694">
    <property type="protein sequence ID" value="AMQ23512.1"/>
    <property type="molecule type" value="Genomic_RNA"/>
</dbReference>
<protein>
    <submittedName>
        <fullName evidence="1">Uncharacterized protein</fullName>
    </submittedName>
</protein>
<accession>A0A142D843</accession>
<organism evidence="1">
    <name type="scientific">Leviviridae sp</name>
    <dbReference type="NCBI Taxonomy" id="2027243"/>
    <lineage>
        <taxon>Viruses</taxon>
        <taxon>Riboviria</taxon>
        <taxon>Orthornavirae</taxon>
        <taxon>Lenarviricota</taxon>
        <taxon>Leviviricetes</taxon>
        <taxon>Norzivirales</taxon>
        <taxon>Fiersviridae</taxon>
    </lineage>
</organism>
<sequence length="126" mass="14851">MLESNTLRTSTATYSIRTSVSDDMTISYRAEKDLICMFKVISALEGTLPTSYMLRYLMYFILRVHARWSMVLSTTKPWAHRTNLMLAQTSYLLDSRESYLHSRTKSRFNMTLHMFCVMHIEMFVIL</sequence>
<proteinExistence type="predicted"/>
<reference evidence="1" key="1">
    <citation type="submission" date="2015-08" db="EMBL/GenBank/DDBJ databases">
        <authorList>
            <person name="Babu N.S."/>
            <person name="Beckwith C.J."/>
            <person name="Beseler K.G."/>
            <person name="Brison A."/>
            <person name="Carone J.V."/>
            <person name="Caskin T.P."/>
            <person name="Diamond M."/>
            <person name="Durham M.E."/>
            <person name="Foxe J.M."/>
            <person name="Go M."/>
            <person name="Henderson B.A."/>
            <person name="Jones I.B."/>
            <person name="McGettigan J.A."/>
            <person name="Micheletti S.J."/>
            <person name="Nasrallah M.E."/>
            <person name="Ortiz D."/>
            <person name="Piller C.R."/>
            <person name="Privatt S.R."/>
            <person name="Schneider S.L."/>
            <person name="Sharp S."/>
            <person name="Smith T.C."/>
            <person name="Stanton J.D."/>
            <person name="Ullery H.E."/>
            <person name="Wilson R.J."/>
            <person name="Serrano M.G."/>
            <person name="Buck G."/>
            <person name="Lee V."/>
            <person name="Wang Y."/>
            <person name="Carvalho R."/>
            <person name="Voegtly L."/>
            <person name="Shi R."/>
            <person name="Duckworth R."/>
            <person name="Johnson A."/>
            <person name="Loviza R."/>
            <person name="Walstead R."/>
            <person name="Shah Z."/>
            <person name="Kiflezghi M."/>
            <person name="Wade K."/>
            <person name="Ball S.L."/>
            <person name="Bradley K.W."/>
            <person name="Asai D.J."/>
            <person name="Bowman C.A."/>
            <person name="Russell D.A."/>
            <person name="Pope W.H."/>
            <person name="Jacobs-Sera D."/>
            <person name="Hendrix R.W."/>
            <person name="Hatfull G.F."/>
        </authorList>
    </citation>
    <scope>NUCLEOTIDE SEQUENCE</scope>
    <source>
        <strain evidence="1">AVE000</strain>
    </source>
</reference>